<evidence type="ECO:0000313" key="1">
    <source>
        <dbReference type="EMBL" id="RYR19228.1"/>
    </source>
</evidence>
<protein>
    <recommendedName>
        <fullName evidence="3">DUF4283 domain-containing protein</fullName>
    </recommendedName>
</protein>
<comment type="caution">
    <text evidence="1">The sequence shown here is derived from an EMBL/GenBank/DDBJ whole genome shotgun (WGS) entry which is preliminary data.</text>
</comment>
<gene>
    <name evidence="1" type="ORF">Ahy_B03g063946</name>
</gene>
<evidence type="ECO:0000313" key="2">
    <source>
        <dbReference type="Proteomes" id="UP000289738"/>
    </source>
</evidence>
<dbReference type="Proteomes" id="UP000289738">
    <property type="component" value="Chromosome B03"/>
</dbReference>
<dbReference type="InterPro" id="IPR040256">
    <property type="entry name" value="At4g02000-like"/>
</dbReference>
<name>A0A444ZYH5_ARAHY</name>
<dbReference type="STRING" id="3818.A0A444ZYH5"/>
<sequence length="214" mass="24509">MERWINRRWTKKEEVRMMDLVGGYFLISNLPAELYNRYFLWKVGKSIGTMHKVDEHTSIYSRGKFAHICMEIDLSKKLVPFSSALGKEFRLEYECLHLICFNCEPPEGENAAVVQGQPASVNTGNHVRKDLIATENPAVMEVAVGTVKKSHKYQSGEKISYLTVVNEESLYGPSMVIKKSQRKNRQESGSNYGDIKKKEVLIIGLMLFKMIKKL</sequence>
<dbReference type="PANTHER" id="PTHR31286:SF99">
    <property type="entry name" value="DUF4283 DOMAIN-CONTAINING PROTEIN"/>
    <property type="match status" value="1"/>
</dbReference>
<dbReference type="AlphaFoldDB" id="A0A444ZYH5"/>
<dbReference type="EMBL" id="SDMP01000013">
    <property type="protein sequence ID" value="RYR19228.1"/>
    <property type="molecule type" value="Genomic_DNA"/>
</dbReference>
<organism evidence="1 2">
    <name type="scientific">Arachis hypogaea</name>
    <name type="common">Peanut</name>
    <dbReference type="NCBI Taxonomy" id="3818"/>
    <lineage>
        <taxon>Eukaryota</taxon>
        <taxon>Viridiplantae</taxon>
        <taxon>Streptophyta</taxon>
        <taxon>Embryophyta</taxon>
        <taxon>Tracheophyta</taxon>
        <taxon>Spermatophyta</taxon>
        <taxon>Magnoliopsida</taxon>
        <taxon>eudicotyledons</taxon>
        <taxon>Gunneridae</taxon>
        <taxon>Pentapetalae</taxon>
        <taxon>rosids</taxon>
        <taxon>fabids</taxon>
        <taxon>Fabales</taxon>
        <taxon>Fabaceae</taxon>
        <taxon>Papilionoideae</taxon>
        <taxon>50 kb inversion clade</taxon>
        <taxon>dalbergioids sensu lato</taxon>
        <taxon>Dalbergieae</taxon>
        <taxon>Pterocarpus clade</taxon>
        <taxon>Arachis</taxon>
    </lineage>
</organism>
<reference evidence="1 2" key="1">
    <citation type="submission" date="2019-01" db="EMBL/GenBank/DDBJ databases">
        <title>Sequencing of cultivated peanut Arachis hypogaea provides insights into genome evolution and oil improvement.</title>
        <authorList>
            <person name="Chen X."/>
        </authorList>
    </citation>
    <scope>NUCLEOTIDE SEQUENCE [LARGE SCALE GENOMIC DNA]</scope>
    <source>
        <strain evidence="2">cv. Fuhuasheng</strain>
        <tissue evidence="1">Leaves</tissue>
    </source>
</reference>
<evidence type="ECO:0008006" key="3">
    <source>
        <dbReference type="Google" id="ProtNLM"/>
    </source>
</evidence>
<accession>A0A444ZYH5</accession>
<proteinExistence type="predicted"/>
<dbReference type="PANTHER" id="PTHR31286">
    <property type="entry name" value="GLYCINE-RICH CELL WALL STRUCTURAL PROTEIN 1.8-LIKE"/>
    <property type="match status" value="1"/>
</dbReference>
<keyword evidence="2" id="KW-1185">Reference proteome</keyword>